<comment type="caution">
    <text evidence="1">The sequence shown here is derived from an EMBL/GenBank/DDBJ whole genome shotgun (WGS) entry which is preliminary data.</text>
</comment>
<gene>
    <name evidence="1" type="ORF">O6H91_15G040100</name>
</gene>
<dbReference type="Proteomes" id="UP001162992">
    <property type="component" value="Chromosome 15"/>
</dbReference>
<accession>A0ACC2BHM5</accession>
<sequence>MVPLVLSAHVRAFFSCMSLPKSQVPMWALLPFRFHPTFFTSMQNTLPCITGFAPFPLSSCCIHTAPSIQLLTDQSDLAALPTQFPANKVVLKNMIYNELEDWVESMGHKKTRAMMLWRWLYGRDKWVESADEIIGIKKDFKQLLQDTGDFGALALQNIYVAKDGTRKILFGVEEGSTIETVVIPCDRGRTTVCVSSQVGCAMNCQFCYTGRMGLKKNLSTAQIVEQLVVASRLFSTELGPITNVVFMGMGEPLHNVENVIRAANIMVDLHGLHLSPNKVTISTSGLVPQLRRFCRETACSLAVSLNATTDEVRNWIMPVNRKYNLHTLMSALKEEISCKKDFKVFFEYVLLSGINDSLEDAIRLTKLVDGVPCKINLLTFNPHKGASFVPSSKEQMLAFRNTLIDAGLLVFMRESRGDDQMAACGQLGEPVVPEAPRLRVPARFHSALAV</sequence>
<dbReference type="EMBL" id="CM055106">
    <property type="protein sequence ID" value="KAJ7529249.1"/>
    <property type="molecule type" value="Genomic_DNA"/>
</dbReference>
<keyword evidence="2" id="KW-1185">Reference proteome</keyword>
<organism evidence="1 2">
    <name type="scientific">Diphasiastrum complanatum</name>
    <name type="common">Issler's clubmoss</name>
    <name type="synonym">Lycopodium complanatum</name>
    <dbReference type="NCBI Taxonomy" id="34168"/>
    <lineage>
        <taxon>Eukaryota</taxon>
        <taxon>Viridiplantae</taxon>
        <taxon>Streptophyta</taxon>
        <taxon>Embryophyta</taxon>
        <taxon>Tracheophyta</taxon>
        <taxon>Lycopodiopsida</taxon>
        <taxon>Lycopodiales</taxon>
        <taxon>Lycopodiaceae</taxon>
        <taxon>Lycopodioideae</taxon>
        <taxon>Diphasiastrum</taxon>
    </lineage>
</organism>
<protein>
    <submittedName>
        <fullName evidence="1">Uncharacterized protein</fullName>
    </submittedName>
</protein>
<evidence type="ECO:0000313" key="1">
    <source>
        <dbReference type="EMBL" id="KAJ7529249.1"/>
    </source>
</evidence>
<proteinExistence type="predicted"/>
<evidence type="ECO:0000313" key="2">
    <source>
        <dbReference type="Proteomes" id="UP001162992"/>
    </source>
</evidence>
<name>A0ACC2BHM5_DIPCM</name>
<reference evidence="2" key="1">
    <citation type="journal article" date="2024" name="Proc. Natl. Acad. Sci. U.S.A.">
        <title>Extraordinary preservation of gene collinearity over three hundred million years revealed in homosporous lycophytes.</title>
        <authorList>
            <person name="Li C."/>
            <person name="Wickell D."/>
            <person name="Kuo L.Y."/>
            <person name="Chen X."/>
            <person name="Nie B."/>
            <person name="Liao X."/>
            <person name="Peng D."/>
            <person name="Ji J."/>
            <person name="Jenkins J."/>
            <person name="Williams M."/>
            <person name="Shu S."/>
            <person name="Plott C."/>
            <person name="Barry K."/>
            <person name="Rajasekar S."/>
            <person name="Grimwood J."/>
            <person name="Han X."/>
            <person name="Sun S."/>
            <person name="Hou Z."/>
            <person name="He W."/>
            <person name="Dai G."/>
            <person name="Sun C."/>
            <person name="Schmutz J."/>
            <person name="Leebens-Mack J.H."/>
            <person name="Li F.W."/>
            <person name="Wang L."/>
        </authorList>
    </citation>
    <scope>NUCLEOTIDE SEQUENCE [LARGE SCALE GENOMIC DNA]</scope>
    <source>
        <strain evidence="2">cv. PW_Plant_1</strain>
    </source>
</reference>